<comment type="caution">
    <text evidence="1">The sequence shown here is derived from an EMBL/GenBank/DDBJ whole genome shotgun (WGS) entry which is preliminary data.</text>
</comment>
<sequence length="150" mass="16032">MDAVNAVSMDSDSNHAHRPVGSGFIPSSVASVCIEGCDTDISIMQFTDKLFIVVSQYKKLGTLVLVTKDVANCDNTEKLVYTTKVLFGNDEAEVHAAAKHMAMTIKTSKTVLLSLALKKFSPTIVRSIAAAVASELGTFNSPVHQNPCNT</sequence>
<accession>A0ACB7T3V0</accession>
<name>A0ACB7T3V0_HYAAI</name>
<dbReference type="EMBL" id="CM023491">
    <property type="protein sequence ID" value="KAH6940844.1"/>
    <property type="molecule type" value="Genomic_DNA"/>
</dbReference>
<dbReference type="Proteomes" id="UP000821845">
    <property type="component" value="Chromosome 11"/>
</dbReference>
<evidence type="ECO:0000313" key="1">
    <source>
        <dbReference type="EMBL" id="KAH6940844.1"/>
    </source>
</evidence>
<reference evidence="1" key="1">
    <citation type="submission" date="2020-05" db="EMBL/GenBank/DDBJ databases">
        <title>Large-scale comparative analyses of tick genomes elucidate their genetic diversity and vector capacities.</title>
        <authorList>
            <person name="Jia N."/>
            <person name="Wang J."/>
            <person name="Shi W."/>
            <person name="Du L."/>
            <person name="Sun Y."/>
            <person name="Zhan W."/>
            <person name="Jiang J."/>
            <person name="Wang Q."/>
            <person name="Zhang B."/>
            <person name="Ji P."/>
            <person name="Sakyi L.B."/>
            <person name="Cui X."/>
            <person name="Yuan T."/>
            <person name="Jiang B."/>
            <person name="Yang W."/>
            <person name="Lam T.T.-Y."/>
            <person name="Chang Q."/>
            <person name="Ding S."/>
            <person name="Wang X."/>
            <person name="Zhu J."/>
            <person name="Ruan X."/>
            <person name="Zhao L."/>
            <person name="Wei J."/>
            <person name="Que T."/>
            <person name="Du C."/>
            <person name="Cheng J."/>
            <person name="Dai P."/>
            <person name="Han X."/>
            <person name="Huang E."/>
            <person name="Gao Y."/>
            <person name="Liu J."/>
            <person name="Shao H."/>
            <person name="Ye R."/>
            <person name="Li L."/>
            <person name="Wei W."/>
            <person name="Wang X."/>
            <person name="Wang C."/>
            <person name="Yang T."/>
            <person name="Huo Q."/>
            <person name="Li W."/>
            <person name="Guo W."/>
            <person name="Chen H."/>
            <person name="Zhou L."/>
            <person name="Ni X."/>
            <person name="Tian J."/>
            <person name="Zhou Y."/>
            <person name="Sheng Y."/>
            <person name="Liu T."/>
            <person name="Pan Y."/>
            <person name="Xia L."/>
            <person name="Li J."/>
            <person name="Zhao F."/>
            <person name="Cao W."/>
        </authorList>
    </citation>
    <scope>NUCLEOTIDE SEQUENCE</scope>
    <source>
        <strain evidence="1">Hyas-2018</strain>
    </source>
</reference>
<gene>
    <name evidence="1" type="ORF">HPB50_009035</name>
</gene>
<proteinExistence type="predicted"/>
<organism evidence="1 2">
    <name type="scientific">Hyalomma asiaticum</name>
    <name type="common">Tick</name>
    <dbReference type="NCBI Taxonomy" id="266040"/>
    <lineage>
        <taxon>Eukaryota</taxon>
        <taxon>Metazoa</taxon>
        <taxon>Ecdysozoa</taxon>
        <taxon>Arthropoda</taxon>
        <taxon>Chelicerata</taxon>
        <taxon>Arachnida</taxon>
        <taxon>Acari</taxon>
        <taxon>Parasitiformes</taxon>
        <taxon>Ixodida</taxon>
        <taxon>Ixodoidea</taxon>
        <taxon>Ixodidae</taxon>
        <taxon>Hyalomminae</taxon>
        <taxon>Hyalomma</taxon>
    </lineage>
</organism>
<evidence type="ECO:0000313" key="2">
    <source>
        <dbReference type="Proteomes" id="UP000821845"/>
    </source>
</evidence>
<keyword evidence="2" id="KW-1185">Reference proteome</keyword>
<protein>
    <submittedName>
        <fullName evidence="1">Uncharacterized protein</fullName>
    </submittedName>
</protein>